<evidence type="ECO:0000259" key="1">
    <source>
        <dbReference type="Pfam" id="PF13673"/>
    </source>
</evidence>
<reference evidence="2 3" key="1">
    <citation type="submission" date="2018-01" db="EMBL/GenBank/DDBJ databases">
        <title>Genome sequence of Iodobacter sp. strain PCH194 isolated from Indian Trans-Himalaya.</title>
        <authorList>
            <person name="Kumar V."/>
            <person name="Thakur V."/>
            <person name="Kumar S."/>
            <person name="Singh D."/>
        </authorList>
    </citation>
    <scope>NUCLEOTIDE SEQUENCE [LARGE SCALE GENOMIC DNA]</scope>
    <source>
        <strain evidence="2 3">PCH194</strain>
    </source>
</reference>
<dbReference type="Gene3D" id="3.40.630.30">
    <property type="match status" value="1"/>
</dbReference>
<name>A0A7G3GDN8_9NEIS</name>
<organism evidence="2 3">
    <name type="scientific">Iodobacter fluviatilis</name>
    <dbReference type="NCBI Taxonomy" id="537"/>
    <lineage>
        <taxon>Bacteria</taxon>
        <taxon>Pseudomonadati</taxon>
        <taxon>Pseudomonadota</taxon>
        <taxon>Betaproteobacteria</taxon>
        <taxon>Neisseriales</taxon>
        <taxon>Chitinibacteraceae</taxon>
        <taxon>Iodobacter</taxon>
    </lineage>
</organism>
<feature type="domain" description="N-acetyltransferase" evidence="1">
    <location>
        <begin position="17"/>
        <end position="58"/>
    </location>
</feature>
<dbReference type="Pfam" id="PF13673">
    <property type="entry name" value="Acetyltransf_10"/>
    <property type="match status" value="1"/>
</dbReference>
<dbReference type="SUPFAM" id="SSF55729">
    <property type="entry name" value="Acyl-CoA N-acyltransferases (Nat)"/>
    <property type="match status" value="1"/>
</dbReference>
<dbReference type="Proteomes" id="UP000515917">
    <property type="component" value="Chromosome"/>
</dbReference>
<dbReference type="EMBL" id="CP025781">
    <property type="protein sequence ID" value="QBC45436.1"/>
    <property type="molecule type" value="Genomic_DNA"/>
</dbReference>
<dbReference type="InterPro" id="IPR016181">
    <property type="entry name" value="Acyl_CoA_acyltransferase"/>
</dbReference>
<keyword evidence="3" id="KW-1185">Reference proteome</keyword>
<dbReference type="RefSeq" id="WP_130107941.1">
    <property type="nucleotide sequence ID" value="NZ_CP025781.1"/>
</dbReference>
<dbReference type="CDD" id="cd04301">
    <property type="entry name" value="NAT_SF"/>
    <property type="match status" value="1"/>
</dbReference>
<gene>
    <name evidence="2" type="ORF">C1H71_19145</name>
</gene>
<proteinExistence type="predicted"/>
<evidence type="ECO:0000313" key="3">
    <source>
        <dbReference type="Proteomes" id="UP000515917"/>
    </source>
</evidence>
<dbReference type="KEGG" id="ifl:C1H71_19145"/>
<dbReference type="AlphaFoldDB" id="A0A7G3GDN8"/>
<dbReference type="InterPro" id="IPR000182">
    <property type="entry name" value="GNAT_dom"/>
</dbReference>
<evidence type="ECO:0000313" key="2">
    <source>
        <dbReference type="EMBL" id="QBC45436.1"/>
    </source>
</evidence>
<dbReference type="GO" id="GO:0016747">
    <property type="term" value="F:acyltransferase activity, transferring groups other than amino-acyl groups"/>
    <property type="evidence" value="ECO:0007669"/>
    <property type="project" value="InterPro"/>
</dbReference>
<sequence length="74" mass="8519">MYLVSEFLERLNPRIVECKAQLVAYADLQQTDLMSHFFVHDDWQGNGLGKALLRHVEDLKPCLVDKTAPFPAQF</sequence>
<protein>
    <recommendedName>
        <fullName evidence="1">N-acetyltransferase domain-containing protein</fullName>
    </recommendedName>
</protein>
<accession>A0A7G3GDN8</accession>